<feature type="region of interest" description="Disordered" evidence="1">
    <location>
        <begin position="1"/>
        <end position="22"/>
    </location>
</feature>
<accession>A0A4C1X1P0</accession>
<reference evidence="2 3" key="1">
    <citation type="journal article" date="2019" name="Commun. Biol.">
        <title>The bagworm genome reveals a unique fibroin gene that provides high tensile strength.</title>
        <authorList>
            <person name="Kono N."/>
            <person name="Nakamura H."/>
            <person name="Ohtoshi R."/>
            <person name="Tomita M."/>
            <person name="Numata K."/>
            <person name="Arakawa K."/>
        </authorList>
    </citation>
    <scope>NUCLEOTIDE SEQUENCE [LARGE SCALE GENOMIC DNA]</scope>
</reference>
<keyword evidence="3" id="KW-1185">Reference proteome</keyword>
<dbReference type="Proteomes" id="UP000299102">
    <property type="component" value="Unassembled WGS sequence"/>
</dbReference>
<protein>
    <submittedName>
        <fullName evidence="2">Uncharacterized protein</fullName>
    </submittedName>
</protein>
<organism evidence="2 3">
    <name type="scientific">Eumeta variegata</name>
    <name type="common">Bagworm moth</name>
    <name type="synonym">Eumeta japonica</name>
    <dbReference type="NCBI Taxonomy" id="151549"/>
    <lineage>
        <taxon>Eukaryota</taxon>
        <taxon>Metazoa</taxon>
        <taxon>Ecdysozoa</taxon>
        <taxon>Arthropoda</taxon>
        <taxon>Hexapoda</taxon>
        <taxon>Insecta</taxon>
        <taxon>Pterygota</taxon>
        <taxon>Neoptera</taxon>
        <taxon>Endopterygota</taxon>
        <taxon>Lepidoptera</taxon>
        <taxon>Glossata</taxon>
        <taxon>Ditrysia</taxon>
        <taxon>Tineoidea</taxon>
        <taxon>Psychidae</taxon>
        <taxon>Oiketicinae</taxon>
        <taxon>Eumeta</taxon>
    </lineage>
</organism>
<dbReference type="AlphaFoldDB" id="A0A4C1X1P0"/>
<evidence type="ECO:0000313" key="3">
    <source>
        <dbReference type="Proteomes" id="UP000299102"/>
    </source>
</evidence>
<proteinExistence type="predicted"/>
<dbReference type="EMBL" id="BGZK01000708">
    <property type="protein sequence ID" value="GBP57073.1"/>
    <property type="molecule type" value="Genomic_DNA"/>
</dbReference>
<feature type="compositionally biased region" description="Basic residues" evidence="1">
    <location>
        <begin position="1"/>
        <end position="12"/>
    </location>
</feature>
<name>A0A4C1X1P0_EUMVA</name>
<sequence>MLTRSRLSHKSSRSSQIRKEEKRHLRTFRLRDGALSVETAARGYAGRGTYSAAGGCVFDVILACSRHLLAPSTRGTTADENENIGQARVRLENCRSYNRCEGPPAARPPPTRGLFTRARVRRPTEEPRRRGEVAPTEEGEASVCE</sequence>
<evidence type="ECO:0000256" key="1">
    <source>
        <dbReference type="SAM" id="MobiDB-lite"/>
    </source>
</evidence>
<feature type="region of interest" description="Disordered" evidence="1">
    <location>
        <begin position="99"/>
        <end position="145"/>
    </location>
</feature>
<evidence type="ECO:0000313" key="2">
    <source>
        <dbReference type="EMBL" id="GBP57073.1"/>
    </source>
</evidence>
<comment type="caution">
    <text evidence="2">The sequence shown here is derived from an EMBL/GenBank/DDBJ whole genome shotgun (WGS) entry which is preliminary data.</text>
</comment>
<gene>
    <name evidence="2" type="ORF">EVAR_36740_1</name>
</gene>
<feature type="compositionally biased region" description="Acidic residues" evidence="1">
    <location>
        <begin position="135"/>
        <end position="145"/>
    </location>
</feature>
<feature type="compositionally biased region" description="Basic and acidic residues" evidence="1">
    <location>
        <begin position="122"/>
        <end position="132"/>
    </location>
</feature>